<dbReference type="Gene3D" id="1.10.285.20">
    <property type="entry name" value="Uncharacterised protein PF01937, DUF89, domain 2"/>
    <property type="match status" value="1"/>
</dbReference>
<dbReference type="AlphaFoldDB" id="A0ABD0Q9M9"/>
<comment type="cofactor">
    <cofactor evidence="1">
        <name>Ni(2+)</name>
        <dbReference type="ChEBI" id="CHEBI:49786"/>
    </cofactor>
</comment>
<dbReference type="InterPro" id="IPR036075">
    <property type="entry name" value="ARMT-1-like_metal-bd_sf"/>
</dbReference>
<reference evidence="4 5" key="1">
    <citation type="submission" date="2024-05" db="EMBL/GenBank/DDBJ databases">
        <title>Genome sequencing and assembly of Indian major carp, Cirrhinus mrigala (Hamilton, 1822).</title>
        <authorList>
            <person name="Mohindra V."/>
            <person name="Chowdhury L.M."/>
            <person name="Lal K."/>
            <person name="Jena J.K."/>
        </authorList>
    </citation>
    <scope>NUCLEOTIDE SEQUENCE [LARGE SCALE GENOMIC DNA]</scope>
    <source>
        <strain evidence="4">CM1030</strain>
        <tissue evidence="4">Blood</tissue>
    </source>
</reference>
<evidence type="ECO:0000256" key="2">
    <source>
        <dbReference type="ARBA" id="ARBA00022596"/>
    </source>
</evidence>
<comment type="caution">
    <text evidence="4">The sequence shown here is derived from an EMBL/GenBank/DDBJ whole genome shotgun (WGS) entry which is preliminary data.</text>
</comment>
<feature type="non-terminal residue" evidence="4">
    <location>
        <position position="1"/>
    </location>
</feature>
<keyword evidence="5" id="KW-1185">Reference proteome</keyword>
<keyword evidence="2" id="KW-0533">Nickel</keyword>
<evidence type="ECO:0000313" key="4">
    <source>
        <dbReference type="EMBL" id="KAL0181621.1"/>
    </source>
</evidence>
<dbReference type="SUPFAM" id="SSF111321">
    <property type="entry name" value="AF1104-like"/>
    <property type="match status" value="1"/>
</dbReference>
<evidence type="ECO:0000256" key="1">
    <source>
        <dbReference type="ARBA" id="ARBA00001967"/>
    </source>
</evidence>
<feature type="domain" description="Damage-control phosphatase ARMT1-like metal-binding" evidence="3">
    <location>
        <begin position="1"/>
        <end position="48"/>
    </location>
</feature>
<gene>
    <name evidence="4" type="ORF">M9458_024027</name>
</gene>
<accession>A0ABD0Q9M9</accession>
<dbReference type="EMBL" id="JAMKFB020000011">
    <property type="protein sequence ID" value="KAL0181621.1"/>
    <property type="molecule type" value="Genomic_DNA"/>
</dbReference>
<dbReference type="InterPro" id="IPR002791">
    <property type="entry name" value="ARMT1-like_metal-bd"/>
</dbReference>
<sequence>IKQKENDMALKYYLKVVKSFEELSWEQRQFALVKGLLAGNVFDWGAKAVS</sequence>
<feature type="non-terminal residue" evidence="4">
    <location>
        <position position="50"/>
    </location>
</feature>
<dbReference type="Proteomes" id="UP001529510">
    <property type="component" value="Unassembled WGS sequence"/>
</dbReference>
<evidence type="ECO:0000259" key="3">
    <source>
        <dbReference type="Pfam" id="PF01937"/>
    </source>
</evidence>
<dbReference type="Pfam" id="PF01937">
    <property type="entry name" value="ARMT1-like_dom"/>
    <property type="match status" value="1"/>
</dbReference>
<protein>
    <recommendedName>
        <fullName evidence="3">Damage-control phosphatase ARMT1-like metal-binding domain-containing protein</fullName>
    </recommendedName>
</protein>
<organism evidence="4 5">
    <name type="scientific">Cirrhinus mrigala</name>
    <name type="common">Mrigala</name>
    <dbReference type="NCBI Taxonomy" id="683832"/>
    <lineage>
        <taxon>Eukaryota</taxon>
        <taxon>Metazoa</taxon>
        <taxon>Chordata</taxon>
        <taxon>Craniata</taxon>
        <taxon>Vertebrata</taxon>
        <taxon>Euteleostomi</taxon>
        <taxon>Actinopterygii</taxon>
        <taxon>Neopterygii</taxon>
        <taxon>Teleostei</taxon>
        <taxon>Ostariophysi</taxon>
        <taxon>Cypriniformes</taxon>
        <taxon>Cyprinidae</taxon>
        <taxon>Labeoninae</taxon>
        <taxon>Labeonini</taxon>
        <taxon>Cirrhinus</taxon>
    </lineage>
</organism>
<name>A0ABD0Q9M9_CIRMR</name>
<evidence type="ECO:0000313" key="5">
    <source>
        <dbReference type="Proteomes" id="UP001529510"/>
    </source>
</evidence>
<proteinExistence type="predicted"/>